<evidence type="ECO:0000256" key="1">
    <source>
        <dbReference type="ARBA" id="ARBA00023015"/>
    </source>
</evidence>
<protein>
    <submittedName>
        <fullName evidence="5">Transcriptional regulator, MarR family</fullName>
    </submittedName>
</protein>
<dbReference type="InterPro" id="IPR000835">
    <property type="entry name" value="HTH_MarR-typ"/>
</dbReference>
<dbReference type="PROSITE" id="PS50995">
    <property type="entry name" value="HTH_MARR_2"/>
    <property type="match status" value="1"/>
</dbReference>
<keyword evidence="6" id="KW-1185">Reference proteome</keyword>
<name>B8ERK0_METSB</name>
<dbReference type="SMART" id="SM00347">
    <property type="entry name" value="HTH_MARR"/>
    <property type="match status" value="1"/>
</dbReference>
<keyword evidence="3" id="KW-0804">Transcription</keyword>
<dbReference type="InterPro" id="IPR036390">
    <property type="entry name" value="WH_DNA-bd_sf"/>
</dbReference>
<evidence type="ECO:0000256" key="2">
    <source>
        <dbReference type="ARBA" id="ARBA00023125"/>
    </source>
</evidence>
<feature type="domain" description="HTH marR-type" evidence="4">
    <location>
        <begin position="24"/>
        <end position="160"/>
    </location>
</feature>
<dbReference type="NCBIfam" id="NF047395">
    <property type="entry name" value="TransRegLtdR"/>
    <property type="match status" value="1"/>
</dbReference>
<keyword evidence="1" id="KW-0805">Transcription regulation</keyword>
<dbReference type="RefSeq" id="WP_012591122.1">
    <property type="nucleotide sequence ID" value="NC_011666.1"/>
</dbReference>
<dbReference type="SUPFAM" id="SSF46785">
    <property type="entry name" value="Winged helix' DNA-binding domain"/>
    <property type="match status" value="1"/>
</dbReference>
<dbReference type="STRING" id="395965.Msil_2113"/>
<dbReference type="EMBL" id="CP001280">
    <property type="protein sequence ID" value="ACK51052.1"/>
    <property type="molecule type" value="Genomic_DNA"/>
</dbReference>
<dbReference type="InterPro" id="IPR036388">
    <property type="entry name" value="WH-like_DNA-bd_sf"/>
</dbReference>
<dbReference type="PANTHER" id="PTHR33164:SF102">
    <property type="entry name" value="TRANSCRIPTIONAL REGULATORY PROTEIN"/>
    <property type="match status" value="1"/>
</dbReference>
<dbReference type="GO" id="GO:0003677">
    <property type="term" value="F:DNA binding"/>
    <property type="evidence" value="ECO:0007669"/>
    <property type="project" value="UniProtKB-KW"/>
</dbReference>
<dbReference type="PANTHER" id="PTHR33164">
    <property type="entry name" value="TRANSCRIPTIONAL REGULATOR, MARR FAMILY"/>
    <property type="match status" value="1"/>
</dbReference>
<proteinExistence type="predicted"/>
<gene>
    <name evidence="5" type="ordered locus">Msil_2113</name>
</gene>
<dbReference type="AlphaFoldDB" id="B8ERK0"/>
<dbReference type="Proteomes" id="UP000002257">
    <property type="component" value="Chromosome"/>
</dbReference>
<evidence type="ECO:0000313" key="6">
    <source>
        <dbReference type="Proteomes" id="UP000002257"/>
    </source>
</evidence>
<sequence length="170" mass="19557">MVHALKSEANPAQGERSAEVRPNYLEALTLVERLHRRLLDVVKDEFDRRGRSDVNSVQALLLFNIGDKELTAGELRTRGYYLGSNVSYNVKKLVETGYLHHARSRIDRRAVRISLTDKGRDVHAIVNGLYDKHVLTVEQIGGISGDEFQRLNKSLGRLERFWTDQIRYRL</sequence>
<dbReference type="Gene3D" id="1.10.10.10">
    <property type="entry name" value="Winged helix-like DNA-binding domain superfamily/Winged helix DNA-binding domain"/>
    <property type="match status" value="1"/>
</dbReference>
<dbReference type="PROSITE" id="PS01117">
    <property type="entry name" value="HTH_MARR_1"/>
    <property type="match status" value="1"/>
</dbReference>
<keyword evidence="2" id="KW-0238">DNA-binding</keyword>
<organism evidence="5 6">
    <name type="scientific">Methylocella silvestris (strain DSM 15510 / CIP 108128 / LMG 27833 / NCIMB 13906 / BL2)</name>
    <dbReference type="NCBI Taxonomy" id="395965"/>
    <lineage>
        <taxon>Bacteria</taxon>
        <taxon>Pseudomonadati</taxon>
        <taxon>Pseudomonadota</taxon>
        <taxon>Alphaproteobacteria</taxon>
        <taxon>Hyphomicrobiales</taxon>
        <taxon>Beijerinckiaceae</taxon>
        <taxon>Methylocella</taxon>
    </lineage>
</organism>
<evidence type="ECO:0000313" key="5">
    <source>
        <dbReference type="EMBL" id="ACK51052.1"/>
    </source>
</evidence>
<dbReference type="PRINTS" id="PR00598">
    <property type="entry name" value="HTHMARR"/>
</dbReference>
<dbReference type="InterPro" id="IPR023187">
    <property type="entry name" value="Tscrpt_reg_MarR-type_CS"/>
</dbReference>
<dbReference type="GO" id="GO:0006950">
    <property type="term" value="P:response to stress"/>
    <property type="evidence" value="ECO:0007669"/>
    <property type="project" value="TreeGrafter"/>
</dbReference>
<dbReference type="OrthoDB" id="9793286at2"/>
<evidence type="ECO:0000259" key="4">
    <source>
        <dbReference type="PROSITE" id="PS50995"/>
    </source>
</evidence>
<accession>B8ERK0</accession>
<evidence type="ECO:0000256" key="3">
    <source>
        <dbReference type="ARBA" id="ARBA00023163"/>
    </source>
</evidence>
<dbReference type="HOGENOM" id="CLU_109241_0_0_5"/>
<dbReference type="eggNOG" id="COG1846">
    <property type="taxonomic scope" value="Bacteria"/>
</dbReference>
<dbReference type="KEGG" id="msl:Msil_2113"/>
<reference evidence="5 6" key="1">
    <citation type="journal article" date="2010" name="J. Bacteriol.">
        <title>Complete genome sequence of the aerobic facultative methanotroph Methylocella silvestris BL2.</title>
        <authorList>
            <person name="Chen Y."/>
            <person name="Crombie A."/>
            <person name="Rahman M.T."/>
            <person name="Dedysh S.N."/>
            <person name="Liesack W."/>
            <person name="Stott M.B."/>
            <person name="Alam M."/>
            <person name="Theisen A.R."/>
            <person name="Murrell J.C."/>
            <person name="Dunfield P.F."/>
        </authorList>
    </citation>
    <scope>NUCLEOTIDE SEQUENCE [LARGE SCALE GENOMIC DNA]</scope>
    <source>
        <strain evidence="6">DSM 15510 / CIP 108128 / LMG 27833 / NCIMB 13906 / BL2</strain>
    </source>
</reference>
<dbReference type="InterPro" id="IPR039422">
    <property type="entry name" value="MarR/SlyA-like"/>
</dbReference>
<dbReference type="GO" id="GO:0003700">
    <property type="term" value="F:DNA-binding transcription factor activity"/>
    <property type="evidence" value="ECO:0007669"/>
    <property type="project" value="InterPro"/>
</dbReference>
<dbReference type="Pfam" id="PF13463">
    <property type="entry name" value="HTH_27"/>
    <property type="match status" value="1"/>
</dbReference>